<gene>
    <name evidence="7" type="ORF">CBO05P1_044</name>
</gene>
<dbReference type="RefSeq" id="WP_030031805.1">
    <property type="nucleotide sequence ID" value="NZ_BA000058.1"/>
</dbReference>
<comment type="similarity">
    <text evidence="1">Belongs to the RecJ family.</text>
</comment>
<dbReference type="Gene3D" id="3.90.1640.30">
    <property type="match status" value="1"/>
</dbReference>
<keyword evidence="3" id="KW-0378">Hydrolase</keyword>
<protein>
    <submittedName>
        <fullName evidence="7">YorK protein</fullName>
    </submittedName>
</protein>
<evidence type="ECO:0000259" key="5">
    <source>
        <dbReference type="Pfam" id="PF01368"/>
    </source>
</evidence>
<dbReference type="Pfam" id="PF17768">
    <property type="entry name" value="RecJ_OB"/>
    <property type="match status" value="1"/>
</dbReference>
<evidence type="ECO:0000256" key="3">
    <source>
        <dbReference type="ARBA" id="ARBA00022801"/>
    </source>
</evidence>
<keyword evidence="4" id="KW-0269">Exonuclease</keyword>
<dbReference type="InterPro" id="IPR041122">
    <property type="entry name" value="RecJ_OB"/>
</dbReference>
<dbReference type="SUPFAM" id="SSF64182">
    <property type="entry name" value="DHH phosphoesterases"/>
    <property type="match status" value="1"/>
</dbReference>
<dbReference type="EMBL" id="BA000058">
    <property type="protein sequence ID" value="BAO04763.1"/>
    <property type="molecule type" value="Genomic_DNA"/>
</dbReference>
<dbReference type="Gene3D" id="3.10.310.30">
    <property type="match status" value="1"/>
</dbReference>
<evidence type="ECO:0000256" key="1">
    <source>
        <dbReference type="ARBA" id="ARBA00005915"/>
    </source>
</evidence>
<reference evidence="7" key="1">
    <citation type="submission" date="2013-10" db="EMBL/GenBank/DDBJ databases">
        <title>Draft genome sequence of Clostridium botulinum type B strain Osaka05.</title>
        <authorList>
            <person name="Sakaguchi Y."/>
            <person name="Hosomi K."/>
            <person name="Uchiyama J."/>
            <person name="Ogura Y."/>
            <person name="Sakaguchi M."/>
            <person name="Kohda T."/>
            <person name="Mukamoto M."/>
            <person name="Misawa N."/>
            <person name="Matsuzaki S."/>
            <person name="Hayashi T."/>
            <person name="Kozaki S."/>
        </authorList>
    </citation>
    <scope>NUCLEOTIDE SEQUENCE</scope>
    <source>
        <strain evidence="7">Osaka05</strain>
    </source>
</reference>
<dbReference type="PANTHER" id="PTHR30255:SF2">
    <property type="entry name" value="SINGLE-STRANDED-DNA-SPECIFIC EXONUCLEASE RECJ"/>
    <property type="match status" value="1"/>
</dbReference>
<organism evidence="7">
    <name type="scientific">Clostridium botulinum B str. Osaka05</name>
    <dbReference type="NCBI Taxonomy" id="1407017"/>
    <lineage>
        <taxon>Bacteria</taxon>
        <taxon>Bacillati</taxon>
        <taxon>Bacillota</taxon>
        <taxon>Clostridia</taxon>
        <taxon>Eubacteriales</taxon>
        <taxon>Clostridiaceae</taxon>
        <taxon>Clostridium</taxon>
    </lineage>
</organism>
<dbReference type="AlphaFoldDB" id="A0A060N8K0"/>
<evidence type="ECO:0000256" key="2">
    <source>
        <dbReference type="ARBA" id="ARBA00022722"/>
    </source>
</evidence>
<keyword evidence="2" id="KW-0540">Nuclease</keyword>
<dbReference type="InterPro" id="IPR001667">
    <property type="entry name" value="DDH_dom"/>
</dbReference>
<feature type="domain" description="RecJ OB" evidence="6">
    <location>
        <begin position="446"/>
        <end position="557"/>
    </location>
</feature>
<proteinExistence type="inferred from homology"/>
<evidence type="ECO:0000313" key="7">
    <source>
        <dbReference type="EMBL" id="BAO04763.1"/>
    </source>
</evidence>
<dbReference type="InterPro" id="IPR038763">
    <property type="entry name" value="DHH_sf"/>
</dbReference>
<dbReference type="InterPro" id="IPR051673">
    <property type="entry name" value="SSDNA_exonuclease_RecJ"/>
</dbReference>
<feature type="domain" description="DDH" evidence="5">
    <location>
        <begin position="64"/>
        <end position="205"/>
    </location>
</feature>
<sequence length="561" mass="64700">MKYKLIGNNNFTGNIIEEIFKNRNINNYEKILNANQNDELDYNLLDNMDEAIECLIEHLNKNHNILVVIDSDVDGMTSGTMFINYLNLVWDNPNISWVIHEKKQHGLSDIQVYGNIDLVIVPDAGSNNFIEHKKLKERGIDVICLDHHNCKKYSEDAIVVNNQLSKNYPNKQLSGVGVTYKFIQALDDILWKDYSSNFLDLVALGNIADSMDLTNTETRYYVKEGINCITNSFFLSLIDKQSFSLKDGVNITGIMFYIAPLINAMIRVGTYKEKEEMVRAFLGNNELVTYKSKGKDKEDFFCNYVARNCVNTKSRQKRESEKIFNQIKEKIKNENLDKDNIIIIDASEWMDKENGGLTGLIATQIANEYHKPAILLHGKDILKGSARGYGDLFDFRGITEKTKLVEFAEGHPFAFGVEVKRNNLIDFKKVLNKKLEKYIDEKIHIIDFILKNEDITNEFIEQIISLKDDYCKGIEEPLICIEDLEVNKEDIKLMGKNKNTIKITTNNIDYIKFFTNEDEYNKIICENKNDIIKFNIIGKASTNEFNGNITYQIIIEDYEII</sequence>
<dbReference type="Proteomes" id="UP000054164">
    <property type="component" value="Unassembled WGS sequence"/>
</dbReference>
<evidence type="ECO:0000256" key="4">
    <source>
        <dbReference type="ARBA" id="ARBA00022839"/>
    </source>
</evidence>
<accession>A0A060N8K0</accession>
<dbReference type="PANTHER" id="PTHR30255">
    <property type="entry name" value="SINGLE-STRANDED-DNA-SPECIFIC EXONUCLEASE RECJ"/>
    <property type="match status" value="1"/>
</dbReference>
<dbReference type="GO" id="GO:0004527">
    <property type="term" value="F:exonuclease activity"/>
    <property type="evidence" value="ECO:0007669"/>
    <property type="project" value="UniProtKB-KW"/>
</dbReference>
<name>A0A060N8K0_CLOBO</name>
<evidence type="ECO:0000259" key="6">
    <source>
        <dbReference type="Pfam" id="PF17768"/>
    </source>
</evidence>
<dbReference type="Pfam" id="PF01368">
    <property type="entry name" value="DHH"/>
    <property type="match status" value="1"/>
</dbReference>
<dbReference type="HOGENOM" id="CLU_009736_5_2_9"/>